<gene>
    <name evidence="1" type="ORF">GGI64_005721</name>
</gene>
<comment type="caution">
    <text evidence="1">The sequence shown here is derived from an EMBL/GenBank/DDBJ whole genome shotgun (WGS) entry which is preliminary data.</text>
</comment>
<keyword evidence="1" id="KW-0378">Hydrolase</keyword>
<protein>
    <submittedName>
        <fullName evidence="1">Glyoxylase-like metal-dependent hydrolase (Beta-lactamase superfamily II)</fullName>
    </submittedName>
</protein>
<reference evidence="1 2" key="1">
    <citation type="submission" date="2020-07" db="EMBL/GenBank/DDBJ databases">
        <title>Genomic Encyclopedia of Type Strains, Phase IV (KMG-V): Genome sequencing to study the core and pangenomes of soil and plant-associated prokaryotes.</title>
        <authorList>
            <person name="Whitman W."/>
        </authorList>
    </citation>
    <scope>NUCLEOTIDE SEQUENCE [LARGE SCALE GENOMIC DNA]</scope>
    <source>
        <strain evidence="1 2">SEMIA 4052</strain>
    </source>
</reference>
<dbReference type="Proteomes" id="UP000535276">
    <property type="component" value="Unassembled WGS sequence"/>
</dbReference>
<evidence type="ECO:0000313" key="1">
    <source>
        <dbReference type="EMBL" id="NYJ14623.1"/>
    </source>
</evidence>
<dbReference type="GO" id="GO:0016787">
    <property type="term" value="F:hydrolase activity"/>
    <property type="evidence" value="ECO:0007669"/>
    <property type="project" value="UniProtKB-KW"/>
</dbReference>
<organism evidence="1 2">
    <name type="scientific">Rhizobium leguminosarum</name>
    <dbReference type="NCBI Taxonomy" id="384"/>
    <lineage>
        <taxon>Bacteria</taxon>
        <taxon>Pseudomonadati</taxon>
        <taxon>Pseudomonadota</taxon>
        <taxon>Alphaproteobacteria</taxon>
        <taxon>Hyphomicrobiales</taxon>
        <taxon>Rhizobiaceae</taxon>
        <taxon>Rhizobium/Agrobacterium group</taxon>
        <taxon>Rhizobium</taxon>
    </lineage>
</organism>
<evidence type="ECO:0000313" key="2">
    <source>
        <dbReference type="Proteomes" id="UP000535276"/>
    </source>
</evidence>
<dbReference type="EMBL" id="JACBZV010000013">
    <property type="protein sequence ID" value="NYJ14623.1"/>
    <property type="molecule type" value="Genomic_DNA"/>
</dbReference>
<dbReference type="SUPFAM" id="SSF56281">
    <property type="entry name" value="Metallo-hydrolase/oxidoreductase"/>
    <property type="match status" value="1"/>
</dbReference>
<dbReference type="AlphaFoldDB" id="A0A7Z0E4G1"/>
<dbReference type="Gene3D" id="3.60.15.10">
    <property type="entry name" value="Ribonuclease Z/Hydroxyacylglutathione hydrolase-like"/>
    <property type="match status" value="1"/>
</dbReference>
<proteinExistence type="predicted"/>
<dbReference type="InterPro" id="IPR036866">
    <property type="entry name" value="RibonucZ/Hydroxyglut_hydro"/>
</dbReference>
<name>A0A7Z0E4G1_RHILE</name>
<sequence length="109" mass="11829">MCFHDGNGEIMEGLTIHLVGGHSRGLQVVRLDDGNDVVVIASDALHFQRYLAHDDVFPLFADYADVLEGYRTLRELSGPSGVLVPGHDPAVLTSFPSLSPDLAFAKVLR</sequence>
<accession>A0A7Z0E4G1</accession>